<protein>
    <submittedName>
        <fullName evidence="2">Uncharacterized protein</fullName>
    </submittedName>
</protein>
<dbReference type="RefSeq" id="WP_184920763.1">
    <property type="nucleotide sequence ID" value="NZ_JACHMO010000001.1"/>
</dbReference>
<dbReference type="Proteomes" id="UP000552097">
    <property type="component" value="Unassembled WGS sequence"/>
</dbReference>
<reference evidence="2 3" key="1">
    <citation type="submission" date="2020-08" db="EMBL/GenBank/DDBJ databases">
        <title>Sequencing the genomes of 1000 actinobacteria strains.</title>
        <authorList>
            <person name="Klenk H.-P."/>
        </authorList>
    </citation>
    <scope>NUCLEOTIDE SEQUENCE [LARGE SCALE GENOMIC DNA]</scope>
    <source>
        <strain evidence="2 3">DSM 45486</strain>
    </source>
</reference>
<dbReference type="EMBL" id="JACHMO010000001">
    <property type="protein sequence ID" value="MBB5803418.1"/>
    <property type="molecule type" value="Genomic_DNA"/>
</dbReference>
<sequence>MANSGRITEASRAVERVMGSAMSKPQASAGSGGTRLSGITPNGNKIKFTPDQVQQMRLASWGGQTVGISFPSKPGDAEFRKNWASRVRNSDRRYIPDYNKGHYRHAPARSAPWHNPGNPNRLPFYLYGHGSAEGFAINVNTARPGRPPKYKNVYIDGRTHGQLVKVNEHFGRASAADPTRPLVYVSCEAGNPSGSLARDSARVVREAGHTGTAYAATGKVHAIHDDLQSWVGVEQGEAKGAKISGEFRVV</sequence>
<evidence type="ECO:0000256" key="1">
    <source>
        <dbReference type="SAM" id="MobiDB-lite"/>
    </source>
</evidence>
<proteinExistence type="predicted"/>
<evidence type="ECO:0000313" key="3">
    <source>
        <dbReference type="Proteomes" id="UP000552097"/>
    </source>
</evidence>
<organism evidence="2 3">
    <name type="scientific">Saccharothrix ecbatanensis</name>
    <dbReference type="NCBI Taxonomy" id="1105145"/>
    <lineage>
        <taxon>Bacteria</taxon>
        <taxon>Bacillati</taxon>
        <taxon>Actinomycetota</taxon>
        <taxon>Actinomycetes</taxon>
        <taxon>Pseudonocardiales</taxon>
        <taxon>Pseudonocardiaceae</taxon>
        <taxon>Saccharothrix</taxon>
    </lineage>
</organism>
<comment type="caution">
    <text evidence="2">The sequence shown here is derived from an EMBL/GenBank/DDBJ whole genome shotgun (WGS) entry which is preliminary data.</text>
</comment>
<keyword evidence="3" id="KW-1185">Reference proteome</keyword>
<accession>A0A7W9HJG5</accession>
<gene>
    <name evidence="2" type="ORF">F4560_003186</name>
</gene>
<name>A0A7W9HJG5_9PSEU</name>
<evidence type="ECO:0000313" key="2">
    <source>
        <dbReference type="EMBL" id="MBB5803418.1"/>
    </source>
</evidence>
<dbReference type="AlphaFoldDB" id="A0A7W9HJG5"/>
<feature type="region of interest" description="Disordered" evidence="1">
    <location>
        <begin position="1"/>
        <end position="44"/>
    </location>
</feature>